<evidence type="ECO:0000259" key="10">
    <source>
        <dbReference type="PROSITE" id="PS51352"/>
    </source>
</evidence>
<evidence type="ECO:0000313" key="11">
    <source>
        <dbReference type="EMBL" id="SUO98133.1"/>
    </source>
</evidence>
<evidence type="ECO:0000256" key="1">
    <source>
        <dbReference type="ARBA" id="ARBA00004418"/>
    </source>
</evidence>
<evidence type="ECO:0000256" key="7">
    <source>
        <dbReference type="PIRNR" id="PIRNR001488"/>
    </source>
</evidence>
<dbReference type="SUPFAM" id="SSF52833">
    <property type="entry name" value="Thioredoxin-like"/>
    <property type="match status" value="1"/>
</dbReference>
<keyword evidence="4 7" id="KW-0574">Periplasm</keyword>
<sequence>MFRKLSLMALFAAAILPFSANAQLKYVEGQDYIVLETPIETTDKPKVIEFFWFGCPHCNNLRPAVNDWLKEGFPEGMEFEFIPAYIDSEMWQRPARAYYTMKALKLDLFDAYFEEIFTERNRGMLGSDSEIKAFFVRNGISSEDFDKAWNSFEVKQQLQRAENLFDKTGLDGVPAFVVNGKYIVHPAGDGKSAYGRSFDIIESLAK</sequence>
<dbReference type="PIRSF" id="PIRSF001488">
    <property type="entry name" value="Tdi_protein"/>
    <property type="match status" value="1"/>
</dbReference>
<dbReference type="InterPro" id="IPR013766">
    <property type="entry name" value="Thioredoxin_domain"/>
</dbReference>
<reference evidence="11 12" key="1">
    <citation type="submission" date="2018-06" db="EMBL/GenBank/DDBJ databases">
        <authorList>
            <consortium name="Pathogen Informatics"/>
            <person name="Doyle S."/>
        </authorList>
    </citation>
    <scope>NUCLEOTIDE SEQUENCE [LARGE SCALE GENOMIC DNA]</scope>
    <source>
        <strain evidence="11 12">NCTC10717</strain>
    </source>
</reference>
<comment type="subcellular location">
    <subcellularLocation>
        <location evidence="1 7">Periplasm</location>
    </subcellularLocation>
</comment>
<evidence type="ECO:0000256" key="8">
    <source>
        <dbReference type="PIRSR" id="PIRSR001488-1"/>
    </source>
</evidence>
<evidence type="ECO:0000256" key="3">
    <source>
        <dbReference type="ARBA" id="ARBA00022729"/>
    </source>
</evidence>
<evidence type="ECO:0000256" key="9">
    <source>
        <dbReference type="SAM" id="SignalP"/>
    </source>
</evidence>
<protein>
    <recommendedName>
        <fullName evidence="7">Thiol:disulfide interchange protein</fullName>
    </recommendedName>
</protein>
<dbReference type="CDD" id="cd03019">
    <property type="entry name" value="DsbA_DsbA"/>
    <property type="match status" value="1"/>
</dbReference>
<keyword evidence="12" id="KW-1185">Reference proteome</keyword>
<keyword evidence="5 7" id="KW-1015">Disulfide bond</keyword>
<dbReference type="PROSITE" id="PS00194">
    <property type="entry name" value="THIOREDOXIN_1"/>
    <property type="match status" value="1"/>
</dbReference>
<dbReference type="GO" id="GO:0042597">
    <property type="term" value="C:periplasmic space"/>
    <property type="evidence" value="ECO:0007669"/>
    <property type="project" value="UniProtKB-SubCell"/>
</dbReference>
<accession>A0A380N1X5</accession>
<dbReference type="GO" id="GO:0015036">
    <property type="term" value="F:disulfide oxidoreductase activity"/>
    <property type="evidence" value="ECO:0007669"/>
    <property type="project" value="UniProtKB-ARBA"/>
</dbReference>
<dbReference type="InterPro" id="IPR023205">
    <property type="entry name" value="DsbA/DsbL"/>
</dbReference>
<evidence type="ECO:0000313" key="12">
    <source>
        <dbReference type="Proteomes" id="UP000254575"/>
    </source>
</evidence>
<dbReference type="InterPro" id="IPR036249">
    <property type="entry name" value="Thioredoxin-like_sf"/>
</dbReference>
<dbReference type="OrthoDB" id="9784896at2"/>
<dbReference type="InterPro" id="IPR001853">
    <property type="entry name" value="DSBA-like_thioredoxin_dom"/>
</dbReference>
<dbReference type="EMBL" id="UHIA01000004">
    <property type="protein sequence ID" value="SUO98133.1"/>
    <property type="molecule type" value="Genomic_DNA"/>
</dbReference>
<evidence type="ECO:0000256" key="5">
    <source>
        <dbReference type="ARBA" id="ARBA00023157"/>
    </source>
</evidence>
<feature type="disulfide bond" description="Redox-active" evidence="8">
    <location>
        <begin position="55"/>
        <end position="58"/>
    </location>
</feature>
<comment type="similarity">
    <text evidence="2">Belongs to the thioredoxin family. DsbA subfamily.</text>
</comment>
<proteinExistence type="inferred from homology"/>
<dbReference type="InterPro" id="IPR017937">
    <property type="entry name" value="Thioredoxin_CS"/>
</dbReference>
<feature type="signal peptide" evidence="9">
    <location>
        <begin position="1"/>
        <end position="22"/>
    </location>
</feature>
<keyword evidence="6" id="KW-0676">Redox-active center</keyword>
<keyword evidence="3 9" id="KW-0732">Signal</keyword>
<evidence type="ECO:0000256" key="4">
    <source>
        <dbReference type="ARBA" id="ARBA00022764"/>
    </source>
</evidence>
<dbReference type="InterPro" id="IPR050824">
    <property type="entry name" value="Thiol_disulfide_DsbA"/>
</dbReference>
<dbReference type="Proteomes" id="UP000254575">
    <property type="component" value="Unassembled WGS sequence"/>
</dbReference>
<name>A0A380N1X5_9GAMM</name>
<dbReference type="PANTHER" id="PTHR35891">
    <property type="entry name" value="THIOL:DISULFIDE INTERCHANGE PROTEIN DSBA"/>
    <property type="match status" value="1"/>
</dbReference>
<dbReference type="RefSeq" id="WP_115218999.1">
    <property type="nucleotide sequence ID" value="NZ_UHIA01000004.1"/>
</dbReference>
<organism evidence="11 12">
    <name type="scientific">Suttonella indologenes</name>
    <dbReference type="NCBI Taxonomy" id="13276"/>
    <lineage>
        <taxon>Bacteria</taxon>
        <taxon>Pseudomonadati</taxon>
        <taxon>Pseudomonadota</taxon>
        <taxon>Gammaproteobacteria</taxon>
        <taxon>Cardiobacteriales</taxon>
        <taxon>Cardiobacteriaceae</taxon>
        <taxon>Suttonella</taxon>
    </lineage>
</organism>
<dbReference type="PANTHER" id="PTHR35891:SF3">
    <property type="entry name" value="THIOL:DISULFIDE INTERCHANGE PROTEIN DSBL"/>
    <property type="match status" value="1"/>
</dbReference>
<feature type="domain" description="Thioredoxin" evidence="10">
    <location>
        <begin position="9"/>
        <end position="154"/>
    </location>
</feature>
<gene>
    <name evidence="11" type="primary">dsbA</name>
    <name evidence="11" type="ORF">NCTC10717_01874</name>
</gene>
<dbReference type="PROSITE" id="PS51352">
    <property type="entry name" value="THIOREDOXIN_2"/>
    <property type="match status" value="1"/>
</dbReference>
<dbReference type="Gene3D" id="3.40.30.10">
    <property type="entry name" value="Glutaredoxin"/>
    <property type="match status" value="1"/>
</dbReference>
<dbReference type="AlphaFoldDB" id="A0A380N1X5"/>
<dbReference type="Pfam" id="PF01323">
    <property type="entry name" value="DSBA"/>
    <property type="match status" value="1"/>
</dbReference>
<evidence type="ECO:0000256" key="6">
    <source>
        <dbReference type="ARBA" id="ARBA00023284"/>
    </source>
</evidence>
<evidence type="ECO:0000256" key="2">
    <source>
        <dbReference type="ARBA" id="ARBA00005791"/>
    </source>
</evidence>
<feature type="chain" id="PRO_5017044899" description="Thiol:disulfide interchange protein" evidence="9">
    <location>
        <begin position="23"/>
        <end position="206"/>
    </location>
</feature>